<feature type="compositionally biased region" description="Polar residues" evidence="2">
    <location>
        <begin position="160"/>
        <end position="171"/>
    </location>
</feature>
<evidence type="ECO:0000313" key="3">
    <source>
        <dbReference type="EMBL" id="KAL1799271.1"/>
    </source>
</evidence>
<protein>
    <recommendedName>
        <fullName evidence="5">GDP/GTP exchange factor Sec2 N-terminal domain-containing protein</fullName>
    </recommendedName>
</protein>
<comment type="caution">
    <text evidence="3">The sequence shown here is derived from an EMBL/GenBank/DDBJ whole genome shotgun (WGS) entry which is preliminary data.</text>
</comment>
<evidence type="ECO:0008006" key="5">
    <source>
        <dbReference type="Google" id="ProtNLM"/>
    </source>
</evidence>
<reference evidence="3 4" key="1">
    <citation type="submission" date="2024-09" db="EMBL/GenBank/DDBJ databases">
        <title>T2T genomes of carrot and Alternaria dauci and their utility for understanding host-pathogen interaction during carrot leaf blight disease.</title>
        <authorList>
            <person name="Liu W."/>
            <person name="Xu S."/>
            <person name="Ou C."/>
            <person name="Liu X."/>
            <person name="Zhuang F."/>
            <person name="Deng X.W."/>
        </authorList>
    </citation>
    <scope>NUCLEOTIDE SEQUENCE [LARGE SCALE GENOMIC DNA]</scope>
    <source>
        <strain evidence="3 4">A2016</strain>
    </source>
</reference>
<feature type="region of interest" description="Disordered" evidence="2">
    <location>
        <begin position="1"/>
        <end position="65"/>
    </location>
</feature>
<dbReference type="RefSeq" id="XP_069309855.1">
    <property type="nucleotide sequence ID" value="XM_069448568.1"/>
</dbReference>
<evidence type="ECO:0000256" key="2">
    <source>
        <dbReference type="SAM" id="MobiDB-lite"/>
    </source>
</evidence>
<sequence length="203" mass="22813">MSPALTEGEQHAKDGVLEPLPKKRNTALRQEENPNGPLPVLNMPQGSPEDGVSPPPTLNVPSSPPQVAAMLAPLSLTLDEEFRIIETELAKCKSTREALDRREAALLERKAEITRETNMRLDEEMREMAVRDQDEDIKEGLYMRDVQRRVQANIEMAGKDTNQATENSQQLEEAKEENVIPVSAPERRRLARLALFKNDPRLG</sequence>
<accession>A0ABR3US45</accession>
<evidence type="ECO:0000256" key="1">
    <source>
        <dbReference type="SAM" id="Coils"/>
    </source>
</evidence>
<dbReference type="EMBL" id="JBHGVX010000002">
    <property type="protein sequence ID" value="KAL1799271.1"/>
    <property type="molecule type" value="Genomic_DNA"/>
</dbReference>
<feature type="region of interest" description="Disordered" evidence="2">
    <location>
        <begin position="158"/>
        <end position="182"/>
    </location>
</feature>
<dbReference type="Proteomes" id="UP001578633">
    <property type="component" value="Chromosome 2"/>
</dbReference>
<name>A0ABR3US45_9PLEO</name>
<proteinExistence type="predicted"/>
<evidence type="ECO:0000313" key="4">
    <source>
        <dbReference type="Proteomes" id="UP001578633"/>
    </source>
</evidence>
<feature type="compositionally biased region" description="Pro residues" evidence="2">
    <location>
        <begin position="53"/>
        <end position="64"/>
    </location>
</feature>
<keyword evidence="1" id="KW-0175">Coiled coil</keyword>
<keyword evidence="4" id="KW-1185">Reference proteome</keyword>
<gene>
    <name evidence="3" type="ORF">ACET3X_003308</name>
</gene>
<organism evidence="3 4">
    <name type="scientific">Alternaria dauci</name>
    <dbReference type="NCBI Taxonomy" id="48095"/>
    <lineage>
        <taxon>Eukaryota</taxon>
        <taxon>Fungi</taxon>
        <taxon>Dikarya</taxon>
        <taxon>Ascomycota</taxon>
        <taxon>Pezizomycotina</taxon>
        <taxon>Dothideomycetes</taxon>
        <taxon>Pleosporomycetidae</taxon>
        <taxon>Pleosporales</taxon>
        <taxon>Pleosporineae</taxon>
        <taxon>Pleosporaceae</taxon>
        <taxon>Alternaria</taxon>
        <taxon>Alternaria sect. Porri</taxon>
    </lineage>
</organism>
<dbReference type="GeneID" id="96083630"/>
<feature type="coiled-coil region" evidence="1">
    <location>
        <begin position="96"/>
        <end position="124"/>
    </location>
</feature>